<dbReference type="EMBL" id="RBDY01000035">
    <property type="protein sequence ID" value="RKN15130.1"/>
    <property type="molecule type" value="Genomic_DNA"/>
</dbReference>
<dbReference type="Proteomes" id="UP000268652">
    <property type="component" value="Unassembled WGS sequence"/>
</dbReference>
<dbReference type="EMBL" id="RBDX01000017">
    <property type="protein sequence ID" value="RKN07070.1"/>
    <property type="molecule type" value="Genomic_DNA"/>
</dbReference>
<dbReference type="RefSeq" id="WP_120700093.1">
    <property type="nucleotide sequence ID" value="NZ_RBDX01000017.1"/>
</dbReference>
<evidence type="ECO:0000313" key="5">
    <source>
        <dbReference type="Proteomes" id="UP000275024"/>
    </source>
</evidence>
<dbReference type="AlphaFoldDB" id="A0A3A9W281"/>
<sequence>MTLTTDTTHANADPTTRVRATPVEVSRHVTSEGTVRWTRCPTCGGLRMALTPDDPRTAPLVSGGHAPDCPDSP</sequence>
<dbReference type="Proteomes" id="UP000275024">
    <property type="component" value="Unassembled WGS sequence"/>
</dbReference>
<name>A0A3A9W281_9ACTN</name>
<comment type="caution">
    <text evidence="2">The sequence shown here is derived from an EMBL/GenBank/DDBJ whole genome shotgun (WGS) entry which is preliminary data.</text>
</comment>
<feature type="region of interest" description="Disordered" evidence="1">
    <location>
        <begin position="51"/>
        <end position="73"/>
    </location>
</feature>
<evidence type="ECO:0000256" key="1">
    <source>
        <dbReference type="SAM" id="MobiDB-lite"/>
    </source>
</evidence>
<keyword evidence="4" id="KW-1185">Reference proteome</keyword>
<evidence type="ECO:0000313" key="3">
    <source>
        <dbReference type="EMBL" id="RKN15130.1"/>
    </source>
</evidence>
<reference evidence="4 5" key="1">
    <citation type="submission" date="2018-09" db="EMBL/GenBank/DDBJ databases">
        <title>Streptomyces sp. nov. DS1-2, an endophytic actinomycete isolated from roots of Dendrobium scabrilingue.</title>
        <authorList>
            <person name="Kuncharoen N."/>
            <person name="Kudo T."/>
            <person name="Ohkuma M."/>
            <person name="Yuki M."/>
            <person name="Tanasupawat S."/>
        </authorList>
    </citation>
    <scope>NUCLEOTIDE SEQUENCE [LARGE SCALE GENOMIC DNA]</scope>
    <source>
        <strain evidence="2 5">AZ1-7</strain>
        <strain evidence="3 4">DS1-2</strain>
    </source>
</reference>
<organism evidence="2 5">
    <name type="scientific">Streptomyces radicis</name>
    <dbReference type="NCBI Taxonomy" id="1750517"/>
    <lineage>
        <taxon>Bacteria</taxon>
        <taxon>Bacillati</taxon>
        <taxon>Actinomycetota</taxon>
        <taxon>Actinomycetes</taxon>
        <taxon>Kitasatosporales</taxon>
        <taxon>Streptomycetaceae</taxon>
        <taxon>Streptomyces</taxon>
    </lineage>
</organism>
<evidence type="ECO:0000313" key="4">
    <source>
        <dbReference type="Proteomes" id="UP000268652"/>
    </source>
</evidence>
<evidence type="ECO:0000313" key="2">
    <source>
        <dbReference type="EMBL" id="RKN07070.1"/>
    </source>
</evidence>
<gene>
    <name evidence="3" type="ORF">D7318_28365</name>
    <name evidence="2" type="ORF">D7319_20495</name>
</gene>
<accession>A0A3A9W281</accession>
<proteinExistence type="predicted"/>
<protein>
    <submittedName>
        <fullName evidence="2">Uncharacterized protein</fullName>
    </submittedName>
</protein>
<dbReference type="OrthoDB" id="3579625at2"/>